<evidence type="ECO:0000256" key="3">
    <source>
        <dbReference type="ARBA" id="ARBA00012758"/>
    </source>
</evidence>
<dbReference type="Proteomes" id="UP000321773">
    <property type="component" value="Unassembled WGS sequence"/>
</dbReference>
<keyword evidence="8" id="KW-0119">Carbohydrate metabolism</keyword>
<comment type="catalytic activity">
    <reaction evidence="8">
        <text>Hydrolysis of terminal non-reducing beta-D-fructofuranoside residues in beta-D-fructofuranosides.</text>
        <dbReference type="EC" id="3.2.1.26"/>
    </reaction>
</comment>
<keyword evidence="5 8" id="KW-0378">Hydrolase</keyword>
<evidence type="ECO:0000256" key="4">
    <source>
        <dbReference type="ARBA" id="ARBA00019623"/>
    </source>
</evidence>
<name>A0A1I6UFW8_9BACI</name>
<keyword evidence="8" id="KW-0963">Cytoplasm</keyword>
<dbReference type="InterPro" id="IPR001362">
    <property type="entry name" value="Glyco_hydro_32"/>
</dbReference>
<evidence type="ECO:0000256" key="6">
    <source>
        <dbReference type="ARBA" id="ARBA00023295"/>
    </source>
</evidence>
<dbReference type="InterPro" id="IPR013320">
    <property type="entry name" value="ConA-like_dom_sf"/>
</dbReference>
<dbReference type="NCBIfam" id="TIGR01322">
    <property type="entry name" value="scrB_fam"/>
    <property type="match status" value="1"/>
</dbReference>
<accession>A0A1I6UFW8</accession>
<gene>
    <name evidence="10" type="ORF">HMI01_22170</name>
    <name evidence="11" type="ORF">SAMN05421668_1262</name>
</gene>
<dbReference type="Proteomes" id="UP000199139">
    <property type="component" value="Unassembled WGS sequence"/>
</dbReference>
<dbReference type="EC" id="3.2.1.26" evidence="3 8"/>
<comment type="subcellular location">
    <subcellularLocation>
        <location evidence="8">Cytoplasm</location>
    </subcellularLocation>
</comment>
<dbReference type="CDD" id="cd18623">
    <property type="entry name" value="GH32_ScrB-like"/>
    <property type="match status" value="1"/>
</dbReference>
<dbReference type="InterPro" id="IPR006232">
    <property type="entry name" value="Suc6P_hydrolase"/>
</dbReference>
<evidence type="ECO:0000256" key="8">
    <source>
        <dbReference type="RuleBase" id="RU365015"/>
    </source>
</evidence>
<evidence type="ECO:0000313" key="12">
    <source>
        <dbReference type="Proteomes" id="UP000199139"/>
    </source>
</evidence>
<dbReference type="SUPFAM" id="SSF49899">
    <property type="entry name" value="Concanavalin A-like lectins/glucanases"/>
    <property type="match status" value="1"/>
</dbReference>
<dbReference type="STRING" id="306541.SAMN05421668_1262"/>
<comment type="similarity">
    <text evidence="2 8">Belongs to the glycosyl hydrolase 32 family.</text>
</comment>
<evidence type="ECO:0000256" key="7">
    <source>
        <dbReference type="ARBA" id="ARBA00033367"/>
    </source>
</evidence>
<keyword evidence="6 8" id="KW-0326">Glycosidase</keyword>
<dbReference type="OrthoDB" id="9759709at2"/>
<dbReference type="UniPathway" id="UPA00238"/>
<evidence type="ECO:0000256" key="5">
    <source>
        <dbReference type="ARBA" id="ARBA00022801"/>
    </source>
</evidence>
<dbReference type="GO" id="GO:0005737">
    <property type="term" value="C:cytoplasm"/>
    <property type="evidence" value="ECO:0007669"/>
    <property type="project" value="UniProtKB-SubCell"/>
</dbReference>
<dbReference type="Pfam" id="PF00251">
    <property type="entry name" value="Glyco_hydro_32N"/>
    <property type="match status" value="1"/>
</dbReference>
<dbReference type="PANTHER" id="PTHR43101">
    <property type="entry name" value="BETA-FRUCTOSIDASE"/>
    <property type="match status" value="1"/>
</dbReference>
<proteinExistence type="inferred from homology"/>
<dbReference type="Gene3D" id="2.115.10.20">
    <property type="entry name" value="Glycosyl hydrolase domain, family 43"/>
    <property type="match status" value="1"/>
</dbReference>
<dbReference type="InterPro" id="IPR018053">
    <property type="entry name" value="Glyco_hydro_32_AS"/>
</dbReference>
<dbReference type="PANTHER" id="PTHR43101:SF1">
    <property type="entry name" value="BETA-FRUCTOSIDASE"/>
    <property type="match status" value="1"/>
</dbReference>
<dbReference type="RefSeq" id="WP_089855203.1">
    <property type="nucleotide sequence ID" value="NZ_BJWJ01000027.1"/>
</dbReference>
<dbReference type="InterPro" id="IPR013148">
    <property type="entry name" value="Glyco_hydro_32_N"/>
</dbReference>
<sequence length="480" mass="55489">MFDFDNRRNRFIKIEDVPDSYMREIKKKTLSDEYYPRYHVAPKHGLLNDPNGLAYHNGEHHIFYQWFPLGPVHGLKYWYHLSTKDFVDYTDHGIALYPDEDFDSHGCYSGSAVSVDEDLYLFYTGNKMLEDHTFIQSQCLAVMGNNNSMIKKGVIANTPADFTHDFRDPSVIKRDDKLMMFVGGKTIEGDGALALYVSDTVEGDFKYQGKIDAQAEDFGYMWECPSYYEEKDQGVLILSPQGISSQNKYDYKNVFSVVYAIGDKVDVNQQTFTHGGFIEMDKGFDFYAPQTYLDHQGRRIMLGWLGNSKSKYPTDKNGWAHMLTIPREIMIKNDTLRQRPLAELKALRTEKQALHQTNYLTSKAFELVCDVEDVFQLSFENDKGDHITFSSDGMAYCLDRTHMSEVYAEKFGTVRYAKRKIQKNHTIRIFVDHSSMEIFCDDGETVLTSRFFIHQLSLLKIENITGNLYYLSNIKNGQTI</sequence>
<reference evidence="11 12" key="1">
    <citation type="submission" date="2016-10" db="EMBL/GenBank/DDBJ databases">
        <authorList>
            <person name="de Groot N.N."/>
        </authorList>
    </citation>
    <scope>NUCLEOTIDE SEQUENCE [LARGE SCALE GENOMIC DNA]</scope>
    <source>
        <strain evidence="11 12">DSM 17074</strain>
    </source>
</reference>
<keyword evidence="13" id="KW-1185">Reference proteome</keyword>
<protein>
    <recommendedName>
        <fullName evidence="4 8">Sucrose-6-phosphate hydrolase</fullName>
        <ecNumber evidence="3 8">3.2.1.26</ecNumber>
    </recommendedName>
    <alternativeName>
        <fullName evidence="7 8">Invertase</fullName>
    </alternativeName>
</protein>
<organism evidence="11 12">
    <name type="scientific">Halolactibacillus miurensis</name>
    <dbReference type="NCBI Taxonomy" id="306541"/>
    <lineage>
        <taxon>Bacteria</taxon>
        <taxon>Bacillati</taxon>
        <taxon>Bacillota</taxon>
        <taxon>Bacilli</taxon>
        <taxon>Bacillales</taxon>
        <taxon>Bacillaceae</taxon>
        <taxon>Halolactibacillus</taxon>
    </lineage>
</organism>
<dbReference type="InterPro" id="IPR051214">
    <property type="entry name" value="GH32_Enzymes"/>
</dbReference>
<dbReference type="EMBL" id="FPAI01000026">
    <property type="protein sequence ID" value="SFT00274.1"/>
    <property type="molecule type" value="Genomic_DNA"/>
</dbReference>
<dbReference type="PROSITE" id="PS00609">
    <property type="entry name" value="GLYCOSYL_HYDROL_F32"/>
    <property type="match status" value="1"/>
</dbReference>
<dbReference type="AlphaFoldDB" id="A0A1I6UFW8"/>
<evidence type="ECO:0000259" key="9">
    <source>
        <dbReference type="Pfam" id="PF00251"/>
    </source>
</evidence>
<evidence type="ECO:0000313" key="11">
    <source>
        <dbReference type="EMBL" id="SFT00274.1"/>
    </source>
</evidence>
<reference evidence="10 13" key="2">
    <citation type="submission" date="2019-07" db="EMBL/GenBank/DDBJ databases">
        <title>Whole genome shotgun sequence of Halolactibacillus miurensis NBRC 100873.</title>
        <authorList>
            <person name="Hosoyama A."/>
            <person name="Uohara A."/>
            <person name="Ohji S."/>
            <person name="Ichikawa N."/>
        </authorList>
    </citation>
    <scope>NUCLEOTIDE SEQUENCE [LARGE SCALE GENOMIC DNA]</scope>
    <source>
        <strain evidence="10 13">NBRC 100873</strain>
    </source>
</reference>
<feature type="domain" description="Glycosyl hydrolase family 32 N-terminal" evidence="9">
    <location>
        <begin position="39"/>
        <end position="340"/>
    </location>
</feature>
<dbReference type="SMART" id="SM00640">
    <property type="entry name" value="Glyco_32"/>
    <property type="match status" value="1"/>
</dbReference>
<evidence type="ECO:0000256" key="1">
    <source>
        <dbReference type="ARBA" id="ARBA00004914"/>
    </source>
</evidence>
<evidence type="ECO:0000256" key="2">
    <source>
        <dbReference type="ARBA" id="ARBA00009902"/>
    </source>
</evidence>
<comment type="pathway">
    <text evidence="1 8">Glycan biosynthesis; sucrose metabolism.</text>
</comment>
<dbReference type="InterPro" id="IPR023296">
    <property type="entry name" value="Glyco_hydro_beta-prop_sf"/>
</dbReference>
<dbReference type="GO" id="GO:0005985">
    <property type="term" value="P:sucrose metabolic process"/>
    <property type="evidence" value="ECO:0007669"/>
    <property type="project" value="UniProtKB-UniPathway"/>
</dbReference>
<evidence type="ECO:0000313" key="13">
    <source>
        <dbReference type="Proteomes" id="UP000321773"/>
    </source>
</evidence>
<comment type="function">
    <text evidence="8">Enables the bacterium to metabolize sucrose as a sole carbon source.</text>
</comment>
<dbReference type="SUPFAM" id="SSF75005">
    <property type="entry name" value="Arabinanase/levansucrase/invertase"/>
    <property type="match status" value="1"/>
</dbReference>
<dbReference type="Gene3D" id="2.60.120.560">
    <property type="entry name" value="Exo-inulinase, domain 1"/>
    <property type="match status" value="1"/>
</dbReference>
<dbReference type="EMBL" id="BJWJ01000027">
    <property type="protein sequence ID" value="GEM05229.1"/>
    <property type="molecule type" value="Genomic_DNA"/>
</dbReference>
<evidence type="ECO:0000313" key="10">
    <source>
        <dbReference type="EMBL" id="GEM05229.1"/>
    </source>
</evidence>
<dbReference type="GO" id="GO:0004564">
    <property type="term" value="F:beta-fructofuranosidase activity"/>
    <property type="evidence" value="ECO:0007669"/>
    <property type="project" value="UniProtKB-EC"/>
</dbReference>